<sequence length="70" mass="7430">MSADTVPTDASKNLLTWALKGNGLLHGQLIDGRMRLEGKAKLGECKAPQTLSLEAVVADGRLQGEIRLDG</sequence>
<proteinExistence type="predicted"/>
<protein>
    <recommendedName>
        <fullName evidence="3">Polymer-forming cytoskeletal protein</fullName>
    </recommendedName>
</protein>
<dbReference type="Proteomes" id="UP001054846">
    <property type="component" value="Chromosome"/>
</dbReference>
<accession>A0ABY3PIT4</accession>
<evidence type="ECO:0000313" key="2">
    <source>
        <dbReference type="Proteomes" id="UP001054846"/>
    </source>
</evidence>
<gene>
    <name evidence="1" type="ORF">ISF26_17580</name>
</gene>
<name>A0ABY3PIT4_9CYAN</name>
<organism evidence="1 2">
    <name type="scientific">Gloeobacter morelensis MG652769</name>
    <dbReference type="NCBI Taxonomy" id="2781736"/>
    <lineage>
        <taxon>Bacteria</taxon>
        <taxon>Bacillati</taxon>
        <taxon>Cyanobacteriota</taxon>
        <taxon>Cyanophyceae</taxon>
        <taxon>Gloeobacterales</taxon>
        <taxon>Gloeobacteraceae</taxon>
        <taxon>Gloeobacter</taxon>
        <taxon>Gloeobacter morelensis</taxon>
    </lineage>
</organism>
<dbReference type="RefSeq" id="WP_230840632.1">
    <property type="nucleotide sequence ID" value="NZ_CP063845.1"/>
</dbReference>
<reference evidence="1 2" key="1">
    <citation type="journal article" date="2021" name="Genome Biol. Evol.">
        <title>Complete Genome Sequencing of a Novel Gloeobacter Species from a Waterfall Cave in Mexico.</title>
        <authorList>
            <person name="Saw J.H."/>
            <person name="Cardona T."/>
            <person name="Montejano G."/>
        </authorList>
    </citation>
    <scope>NUCLEOTIDE SEQUENCE [LARGE SCALE GENOMIC DNA]</scope>
    <source>
        <strain evidence="1">MG652769</strain>
    </source>
</reference>
<evidence type="ECO:0000313" key="1">
    <source>
        <dbReference type="EMBL" id="UFP93580.1"/>
    </source>
</evidence>
<evidence type="ECO:0008006" key="3">
    <source>
        <dbReference type="Google" id="ProtNLM"/>
    </source>
</evidence>
<keyword evidence="2" id="KW-1185">Reference proteome</keyword>
<dbReference type="EMBL" id="CP063845">
    <property type="protein sequence ID" value="UFP93580.1"/>
    <property type="molecule type" value="Genomic_DNA"/>
</dbReference>